<keyword evidence="4" id="KW-1185">Reference proteome</keyword>
<feature type="compositionally biased region" description="Polar residues" evidence="1">
    <location>
        <begin position="1353"/>
        <end position="1368"/>
    </location>
</feature>
<feature type="compositionally biased region" description="Polar residues" evidence="1">
    <location>
        <begin position="1102"/>
        <end position="1115"/>
    </location>
</feature>
<name>A0ABN7T733_OIKDI</name>
<dbReference type="EMBL" id="OU015567">
    <property type="protein sequence ID" value="CAG5111385.1"/>
    <property type="molecule type" value="Genomic_DNA"/>
</dbReference>
<feature type="region of interest" description="Disordered" evidence="1">
    <location>
        <begin position="472"/>
        <end position="492"/>
    </location>
</feature>
<feature type="compositionally biased region" description="Acidic residues" evidence="1">
    <location>
        <begin position="276"/>
        <end position="286"/>
    </location>
</feature>
<proteinExistence type="predicted"/>
<feature type="transmembrane region" description="Helical" evidence="2">
    <location>
        <begin position="138"/>
        <end position="157"/>
    </location>
</feature>
<feature type="compositionally biased region" description="Low complexity" evidence="1">
    <location>
        <begin position="252"/>
        <end position="263"/>
    </location>
</feature>
<organism evidence="3 4">
    <name type="scientific">Oikopleura dioica</name>
    <name type="common">Tunicate</name>
    <dbReference type="NCBI Taxonomy" id="34765"/>
    <lineage>
        <taxon>Eukaryota</taxon>
        <taxon>Metazoa</taxon>
        <taxon>Chordata</taxon>
        <taxon>Tunicata</taxon>
        <taxon>Appendicularia</taxon>
        <taxon>Copelata</taxon>
        <taxon>Oikopleuridae</taxon>
        <taxon>Oikopleura</taxon>
    </lineage>
</organism>
<feature type="compositionally biased region" description="Basic and acidic residues" evidence="1">
    <location>
        <begin position="478"/>
        <end position="492"/>
    </location>
</feature>
<feature type="transmembrane region" description="Helical" evidence="2">
    <location>
        <begin position="49"/>
        <end position="68"/>
    </location>
</feature>
<feature type="compositionally biased region" description="Basic and acidic residues" evidence="1">
    <location>
        <begin position="217"/>
        <end position="229"/>
    </location>
</feature>
<sequence length="1708" mass="190658">MKNKPVKGTINFAQTDDQAFNGTFWTYWSNYLTLGKAGMNGYYRFRSRWISANFMIATGLCLAVLASYSENYQLTSILAGIAVCLLAYFFEAINRRSVPGSLKIIDTDEEKLDGPVPSAGVLSIRQSTRDDDLNNFDFAYGLFLLGVILEAAVLYHFYEEEKIFNILCVLLTTMNLLLFINAINEPNATTESFEEKLSQKLSMAPYCPIPSAGSTCSRKETSKKAKGDLDQPNPSANPPPQPVVEYEDYEYEPAQQPPTQTHPQPLPQPTVQPTAAEEEYEYDEEITQSIQAPVPQPVQTNVQAVVEEEYEYEEQEPIQAFQAPVQPSAQKPVVQQTAPEQEYDYEQYEPLPGPRANSPEPSELEIIHEDSILDTSAVERVPTFEANQMEEYLANNELARDIMETGSQQTLTGVQNSPMKKKSSVFSRIYSKLSRKNSKASSKASKALIPETIETAPDVAGEIEYDYEEEPVFQGDQGQHEPTIEYEDRNVEPEKIKIIETEKDFSSLAITQQKQEQEIEYEYEDEEPEAAPFAQADDQLMGEYHEYEALLSVKAENAAQAIEKLTTVESITSLQYLKSADGGEEYYEATVRMNAGSQDAVLKDIGGVASVYSVKSLNQTGEEIIVAKTAPVGDYYHTPKSILKSPSSDSLGKTASRVSFSPQESEIIEYPMEEIEAEARHVVATIPYDEYEYEEEEEPLQEKSESALKKVGSDYVAAVEATGRSRESAFRNLSKLSSINDLKRVDDTLPKPVIPGEAEKGYSYDEEYVVSAEVSHKRKSQAVRAFNSMANPDYVKALPLPTVKEPEPEEYYEYQATLQVEADSRPELEKKISSITNIETLDKTRTLKVEDAYYDVEEYEATVHVLGHSENELQEGLRDIGEITAIQKATERKKSEDLVEFAKRSLTDILDKSPPEAVVTNSNSTIASEYYDAEESFQVKNAPHHTPTTFLNQKEFVPSSEDEYISVSSDIRDEVQSTAFHAFTQNESSTDFWEKMPTSSLSFNLSSNDVTPSHSLTSYVPSSEAINIPKEGILRNVEDPVEMKEAGTATSVTLLRRRVVSKSTVMEEIDNDSPNFLNQPQSQPRSEPTSIGRRITNFLTRSPTKTVSAESSQPDGQIKHSFGITSVPKTASLAVGTESITPTTVDNSTSHHAQELSTTGTSAANLSVEETASASVMAKTATLTTGAGPDEPTSLVDVETYANTDATLPEDLKPGTSARPETDIDSFYSYSATSPDPTFSQQQPITSIQDSPPVSAAPKLVNEEEYYSEEEIVPVQVPAAKKPVNYEYSYSLNLSQEIRQVQANPAPPPAQNQLIDEEEYYLEEEAVPVQVQAAQQPVYDEYSYSASQEIRQIQDNGTPQSSQSQSDGITPEIPMPTKVPSKPEIGRNFEAASKSSTKNQSVSAVSQATLWPAKADMGTSPAKNQTRDFGHDTSRRNFAQAEEGTGSDRPFARSAGVLSVPTTVEKKVETHPDLSVDDQETLEDLQIGVLYHNSPLQTLPLRAKYLLNRENWSVDKMRRQWPELATEGLIAALEETGIVIENSKRFKEITVYRKDPTWWSDLRFQVREKFKSVGWGAETLALRRPARMPEYLFLFAAQYGDIIEETEDGLIKVSEKEPDWYQRLPFGLKDALNESGVTSEKLLKNKLTDLEGALLQLIRNYGVLISFDEHGLISVRSRLPDWWAMIRDALQKNQLLQFTSDRNYFRGP</sequence>
<feature type="compositionally biased region" description="Polar residues" evidence="1">
    <location>
        <begin position="325"/>
        <end position="339"/>
    </location>
</feature>
<feature type="compositionally biased region" description="Polar residues" evidence="1">
    <location>
        <begin position="1228"/>
        <end position="1252"/>
    </location>
</feature>
<protein>
    <submittedName>
        <fullName evidence="3">Oidioi.mRNA.OKI2018_I69.chr2.g5701.t1.cds</fullName>
    </submittedName>
</protein>
<reference evidence="3 4" key="1">
    <citation type="submission" date="2021-04" db="EMBL/GenBank/DDBJ databases">
        <authorList>
            <person name="Bliznina A."/>
        </authorList>
    </citation>
    <scope>NUCLEOTIDE SEQUENCE [LARGE SCALE GENOMIC DNA]</scope>
</reference>
<keyword evidence="2" id="KW-0472">Membrane</keyword>
<evidence type="ECO:0000256" key="2">
    <source>
        <dbReference type="SAM" id="Phobius"/>
    </source>
</evidence>
<gene>
    <name evidence="3" type="ORF">OKIOD_LOCUS14466</name>
</gene>
<dbReference type="Proteomes" id="UP001158576">
    <property type="component" value="Chromosome 2"/>
</dbReference>
<keyword evidence="2" id="KW-0812">Transmembrane</keyword>
<feature type="region of interest" description="Disordered" evidence="1">
    <location>
        <begin position="1353"/>
        <end position="1384"/>
    </location>
</feature>
<feature type="region of interest" description="Disordered" evidence="1">
    <location>
        <begin position="212"/>
        <end position="295"/>
    </location>
</feature>
<feature type="compositionally biased region" description="Basic and acidic residues" evidence="1">
    <location>
        <begin position="1425"/>
        <end position="1434"/>
    </location>
</feature>
<evidence type="ECO:0000313" key="4">
    <source>
        <dbReference type="Proteomes" id="UP001158576"/>
    </source>
</evidence>
<evidence type="ECO:0000313" key="3">
    <source>
        <dbReference type="EMBL" id="CAG5111385.1"/>
    </source>
</evidence>
<feature type="region of interest" description="Disordered" evidence="1">
    <location>
        <begin position="1102"/>
        <end position="1121"/>
    </location>
</feature>
<feature type="region of interest" description="Disordered" evidence="1">
    <location>
        <begin position="1412"/>
        <end position="1434"/>
    </location>
</feature>
<feature type="transmembrane region" description="Helical" evidence="2">
    <location>
        <begin position="74"/>
        <end position="93"/>
    </location>
</feature>
<feature type="compositionally biased region" description="Polar residues" evidence="1">
    <location>
        <begin position="1072"/>
        <end position="1089"/>
    </location>
</feature>
<feature type="region of interest" description="Disordered" evidence="1">
    <location>
        <begin position="310"/>
        <end position="342"/>
    </location>
</feature>
<accession>A0ABN7T733</accession>
<evidence type="ECO:0000256" key="1">
    <source>
        <dbReference type="SAM" id="MobiDB-lite"/>
    </source>
</evidence>
<feature type="region of interest" description="Disordered" evidence="1">
    <location>
        <begin position="1205"/>
        <end position="1255"/>
    </location>
</feature>
<feature type="region of interest" description="Disordered" evidence="1">
    <location>
        <begin position="1066"/>
        <end position="1092"/>
    </location>
</feature>
<keyword evidence="2" id="KW-1133">Transmembrane helix</keyword>
<feature type="region of interest" description="Disordered" evidence="1">
    <location>
        <begin position="1141"/>
        <end position="1162"/>
    </location>
</feature>